<evidence type="ECO:0000313" key="2">
    <source>
        <dbReference type="Proteomes" id="UP000207598"/>
    </source>
</evidence>
<dbReference type="AlphaFoldDB" id="A0A238L8N5"/>
<sequence>MSSSTRLYFRALISDFDAAKSIAFENDPHDFLLIEEIQDLLSFSDSYGLALLFALGLNDGFEITQYYTPDYLGDIRGTEFSYEFLDAYRSDHQYEPYSLGDWEFSTQSSQ</sequence>
<reference evidence="1 2" key="1">
    <citation type="submission" date="2017-05" db="EMBL/GenBank/DDBJ databases">
        <authorList>
            <person name="Song R."/>
            <person name="Chenine A.L."/>
            <person name="Ruprecht R.M."/>
        </authorList>
    </citation>
    <scope>NUCLEOTIDE SEQUENCE [LARGE SCALE GENOMIC DNA]</scope>
    <source>
        <strain evidence="1 2">CECT 8898</strain>
    </source>
</reference>
<organism evidence="1 2">
    <name type="scientific">Maliponia aquimaris</name>
    <dbReference type="NCBI Taxonomy" id="1673631"/>
    <lineage>
        <taxon>Bacteria</taxon>
        <taxon>Pseudomonadati</taxon>
        <taxon>Pseudomonadota</taxon>
        <taxon>Alphaproteobacteria</taxon>
        <taxon>Rhodobacterales</taxon>
        <taxon>Paracoccaceae</taxon>
        <taxon>Maliponia</taxon>
    </lineage>
</organism>
<accession>A0A238L8N5</accession>
<dbReference type="Proteomes" id="UP000207598">
    <property type="component" value="Unassembled WGS sequence"/>
</dbReference>
<name>A0A238L8N5_9RHOB</name>
<proteinExistence type="predicted"/>
<evidence type="ECO:0000313" key="1">
    <source>
        <dbReference type="EMBL" id="SMX50676.1"/>
    </source>
</evidence>
<keyword evidence="2" id="KW-1185">Reference proteome</keyword>
<protein>
    <submittedName>
        <fullName evidence="1">Uncharacterized protein</fullName>
    </submittedName>
</protein>
<gene>
    <name evidence="1" type="ORF">MAA8898_04920</name>
</gene>
<dbReference type="EMBL" id="FXYF01000025">
    <property type="protein sequence ID" value="SMX50676.1"/>
    <property type="molecule type" value="Genomic_DNA"/>
</dbReference>